<accession>A0A8J3CAX1</accession>
<keyword evidence="3" id="KW-1185">Reference proteome</keyword>
<sequence>MTRQLGLGPDHNRHVAQARRPPVAPRRPPERILPMCPRVEPLPELDWAMAVDPGAPAVHASCPLERRRAWVHTGEEHQVLGLYDDTARLVGTCDVPWWVRAVAEGRLGSRAEGFEFEDAVHALLTERQGWVFVPWVRDGEDPYWEFEPSEPEQVGGHPTTMALTCEHDGWLDVLPPGNTEERLPLDGVAGLAGRLPEIETWRADLPRPRT</sequence>
<reference evidence="2" key="2">
    <citation type="submission" date="2020-09" db="EMBL/GenBank/DDBJ databases">
        <authorList>
            <person name="Sun Q."/>
            <person name="Zhou Y."/>
        </authorList>
    </citation>
    <scope>NUCLEOTIDE SEQUENCE</scope>
    <source>
        <strain evidence="2">CGMCC 4.5737</strain>
    </source>
</reference>
<proteinExistence type="predicted"/>
<organism evidence="2 3">
    <name type="scientific">Longimycelium tulufanense</name>
    <dbReference type="NCBI Taxonomy" id="907463"/>
    <lineage>
        <taxon>Bacteria</taxon>
        <taxon>Bacillati</taxon>
        <taxon>Actinomycetota</taxon>
        <taxon>Actinomycetes</taxon>
        <taxon>Pseudonocardiales</taxon>
        <taxon>Pseudonocardiaceae</taxon>
        <taxon>Longimycelium</taxon>
    </lineage>
</organism>
<evidence type="ECO:0000256" key="1">
    <source>
        <dbReference type="SAM" id="MobiDB-lite"/>
    </source>
</evidence>
<reference evidence="2" key="1">
    <citation type="journal article" date="2014" name="Int. J. Syst. Evol. Microbiol.">
        <title>Complete genome sequence of Corynebacterium casei LMG S-19264T (=DSM 44701T), isolated from a smear-ripened cheese.</title>
        <authorList>
            <consortium name="US DOE Joint Genome Institute (JGI-PGF)"/>
            <person name="Walter F."/>
            <person name="Albersmeier A."/>
            <person name="Kalinowski J."/>
            <person name="Ruckert C."/>
        </authorList>
    </citation>
    <scope>NUCLEOTIDE SEQUENCE</scope>
    <source>
        <strain evidence="2">CGMCC 4.5737</strain>
    </source>
</reference>
<dbReference type="Proteomes" id="UP000637578">
    <property type="component" value="Unassembled WGS sequence"/>
</dbReference>
<feature type="region of interest" description="Disordered" evidence="1">
    <location>
        <begin position="1"/>
        <end position="31"/>
    </location>
</feature>
<evidence type="ECO:0000313" key="3">
    <source>
        <dbReference type="Proteomes" id="UP000637578"/>
    </source>
</evidence>
<comment type="caution">
    <text evidence="2">The sequence shown here is derived from an EMBL/GenBank/DDBJ whole genome shotgun (WGS) entry which is preliminary data.</text>
</comment>
<name>A0A8J3CAX1_9PSEU</name>
<gene>
    <name evidence="2" type="ORF">GCM10012275_42340</name>
</gene>
<protein>
    <submittedName>
        <fullName evidence="2">Uncharacterized protein</fullName>
    </submittedName>
</protein>
<dbReference type="AlphaFoldDB" id="A0A8J3CAX1"/>
<evidence type="ECO:0000313" key="2">
    <source>
        <dbReference type="EMBL" id="GGM67301.1"/>
    </source>
</evidence>
<dbReference type="RefSeq" id="WP_229686585.1">
    <property type="nucleotide sequence ID" value="NZ_BMMK01000021.1"/>
</dbReference>
<dbReference type="EMBL" id="BMMK01000021">
    <property type="protein sequence ID" value="GGM67301.1"/>
    <property type="molecule type" value="Genomic_DNA"/>
</dbReference>